<protein>
    <submittedName>
        <fullName evidence="1">Alpha/beta hydrolase</fullName>
    </submittedName>
</protein>
<dbReference type="Gene3D" id="3.40.50.1820">
    <property type="entry name" value="alpha/beta hydrolase"/>
    <property type="match status" value="1"/>
</dbReference>
<keyword evidence="1" id="KW-0378">Hydrolase</keyword>
<dbReference type="EMBL" id="DXGE01000001">
    <property type="protein sequence ID" value="HIW84882.1"/>
    <property type="molecule type" value="Genomic_DNA"/>
</dbReference>
<dbReference type="Proteomes" id="UP000824205">
    <property type="component" value="Unassembled WGS sequence"/>
</dbReference>
<dbReference type="InterPro" id="IPR000801">
    <property type="entry name" value="Esterase-like"/>
</dbReference>
<gene>
    <name evidence="1" type="ORF">IAA48_00135</name>
</gene>
<dbReference type="GO" id="GO:0016787">
    <property type="term" value="F:hydrolase activity"/>
    <property type="evidence" value="ECO:0007669"/>
    <property type="project" value="UniProtKB-KW"/>
</dbReference>
<evidence type="ECO:0000313" key="1">
    <source>
        <dbReference type="EMBL" id="HIW84882.1"/>
    </source>
</evidence>
<dbReference type="InterPro" id="IPR029058">
    <property type="entry name" value="AB_hydrolase_fold"/>
</dbReference>
<reference evidence="1" key="2">
    <citation type="submission" date="2021-04" db="EMBL/GenBank/DDBJ databases">
        <authorList>
            <person name="Gilroy R."/>
        </authorList>
    </citation>
    <scope>NUCLEOTIDE SEQUENCE</scope>
    <source>
        <strain evidence="1">421</strain>
    </source>
</reference>
<comment type="caution">
    <text evidence="1">The sequence shown here is derived from an EMBL/GenBank/DDBJ whole genome shotgun (WGS) entry which is preliminary data.</text>
</comment>
<dbReference type="InterPro" id="IPR050583">
    <property type="entry name" value="Mycobacterial_A85_antigen"/>
</dbReference>
<organism evidence="1 2">
    <name type="scientific">Candidatus Eubacterium faecipullorum</name>
    <dbReference type="NCBI Taxonomy" id="2838571"/>
    <lineage>
        <taxon>Bacteria</taxon>
        <taxon>Bacillati</taxon>
        <taxon>Bacillota</taxon>
        <taxon>Clostridia</taxon>
        <taxon>Eubacteriales</taxon>
        <taxon>Eubacteriaceae</taxon>
        <taxon>Eubacterium</taxon>
    </lineage>
</organism>
<reference evidence="1" key="1">
    <citation type="journal article" date="2021" name="PeerJ">
        <title>Extensive microbial diversity within the chicken gut microbiome revealed by metagenomics and culture.</title>
        <authorList>
            <person name="Gilroy R."/>
            <person name="Ravi A."/>
            <person name="Getino M."/>
            <person name="Pursley I."/>
            <person name="Horton D.L."/>
            <person name="Alikhan N.F."/>
            <person name="Baker D."/>
            <person name="Gharbi K."/>
            <person name="Hall N."/>
            <person name="Watson M."/>
            <person name="Adriaenssens E.M."/>
            <person name="Foster-Nyarko E."/>
            <person name="Jarju S."/>
            <person name="Secka A."/>
            <person name="Antonio M."/>
            <person name="Oren A."/>
            <person name="Chaudhuri R.R."/>
            <person name="La Ragione R."/>
            <person name="Hildebrand F."/>
            <person name="Pallen M.J."/>
        </authorList>
    </citation>
    <scope>NUCLEOTIDE SEQUENCE</scope>
    <source>
        <strain evidence="1">421</strain>
    </source>
</reference>
<sequence length="227" mass="24931">MLHLKIKNKTVCVFSCGEADRPVIYLNTFGNQGAQVYDALQKAGSPKFNLVAVSGLDWDHDMAPWDCPPVTKNGDPFTAGADDCLKILTDDIIPAAEAEIDGTPAYRGIAGYSLAGLFAVYALYKTDMFSAAAGVSGSFWFPGFKEFAANHKMKCKPEYLYFSLGDREYKTRNVLMKTVQIDTEELAAFYKAQGIDTEFCLNPENHFQNSVSRTASAIKSVLAHLPD</sequence>
<accession>A0A9D1UEI5</accession>
<evidence type="ECO:0000313" key="2">
    <source>
        <dbReference type="Proteomes" id="UP000824205"/>
    </source>
</evidence>
<name>A0A9D1UEI5_9FIRM</name>
<dbReference type="AlphaFoldDB" id="A0A9D1UEI5"/>
<dbReference type="PANTHER" id="PTHR48098:SF6">
    <property type="entry name" value="FERRI-BACILLIBACTIN ESTERASE BESA"/>
    <property type="match status" value="1"/>
</dbReference>
<proteinExistence type="predicted"/>
<dbReference type="Pfam" id="PF00756">
    <property type="entry name" value="Esterase"/>
    <property type="match status" value="1"/>
</dbReference>
<dbReference type="PANTHER" id="PTHR48098">
    <property type="entry name" value="ENTEROCHELIN ESTERASE-RELATED"/>
    <property type="match status" value="1"/>
</dbReference>
<dbReference type="SUPFAM" id="SSF53474">
    <property type="entry name" value="alpha/beta-Hydrolases"/>
    <property type="match status" value="1"/>
</dbReference>